<keyword evidence="3" id="KW-1185">Reference proteome</keyword>
<organism evidence="2 3">
    <name type="scientific">Stentor coeruleus</name>
    <dbReference type="NCBI Taxonomy" id="5963"/>
    <lineage>
        <taxon>Eukaryota</taxon>
        <taxon>Sar</taxon>
        <taxon>Alveolata</taxon>
        <taxon>Ciliophora</taxon>
        <taxon>Postciliodesmatophora</taxon>
        <taxon>Heterotrichea</taxon>
        <taxon>Heterotrichida</taxon>
        <taxon>Stentoridae</taxon>
        <taxon>Stentor</taxon>
    </lineage>
</organism>
<dbReference type="EMBL" id="MPUH01000131">
    <property type="protein sequence ID" value="OMJ89211.1"/>
    <property type="molecule type" value="Genomic_DNA"/>
</dbReference>
<feature type="transmembrane region" description="Helical" evidence="1">
    <location>
        <begin position="80"/>
        <end position="102"/>
    </location>
</feature>
<name>A0A1R2CJP4_9CILI</name>
<feature type="transmembrane region" description="Helical" evidence="1">
    <location>
        <begin position="316"/>
        <end position="335"/>
    </location>
</feature>
<keyword evidence="1" id="KW-0812">Transmembrane</keyword>
<accession>A0A1R2CJP4</accession>
<feature type="transmembrane region" description="Helical" evidence="1">
    <location>
        <begin position="342"/>
        <end position="364"/>
    </location>
</feature>
<feature type="transmembrane region" description="Helical" evidence="1">
    <location>
        <begin position="379"/>
        <end position="399"/>
    </location>
</feature>
<feature type="transmembrane region" description="Helical" evidence="1">
    <location>
        <begin position="207"/>
        <end position="224"/>
    </location>
</feature>
<dbReference type="Proteomes" id="UP000187209">
    <property type="component" value="Unassembled WGS sequence"/>
</dbReference>
<sequence>MTYSEDPGKDKVAIVFFINTAKVLSKTNGTPETYTYPIDLKEIIQNDKTLMDEAKKLGQTVTMAVTSAVTAASLMNPNPACLWSFINTIQMIVFIVLATVPIPPKSKGLIISLKNYNMFPNSFSYFMTKGKPHNFTSAYDLGYASDSVIINIGSAITAFVFFIILWVVLIFLRFLIRKGCCTKKWYVDLIAELIADYKYGFFIRYGITNYLEFEVAALIGIINWRSVTEYSIANTVLSSVILFLIPLTPILCFVMVMKRKKKTDSGQEEFDSMYGTLFYEFNNDKGVMTSNFYVFFFAKRAIYGVILLFLRGYGVIQMTLILIICLSFLIYLLYFRPFGEKLLNFSNIFTEIATLLIFAFIAWLLFDLSNNSRNRLDDVIYYTVYVIMGLQMGVSLALMGKSIKEKIAEWRKKKMQSKIISALSIENEEKVLNPNSNEVSRVEWVDVLKKDNSQTVGSKMFGKFFEE</sequence>
<evidence type="ECO:0000313" key="3">
    <source>
        <dbReference type="Proteomes" id="UP000187209"/>
    </source>
</evidence>
<feature type="transmembrane region" description="Helical" evidence="1">
    <location>
        <begin position="236"/>
        <end position="257"/>
    </location>
</feature>
<feature type="transmembrane region" description="Helical" evidence="1">
    <location>
        <begin position="292"/>
        <end position="310"/>
    </location>
</feature>
<feature type="transmembrane region" description="Helical" evidence="1">
    <location>
        <begin position="148"/>
        <end position="176"/>
    </location>
</feature>
<evidence type="ECO:0000313" key="2">
    <source>
        <dbReference type="EMBL" id="OMJ89211.1"/>
    </source>
</evidence>
<comment type="caution">
    <text evidence="2">The sequence shown here is derived from an EMBL/GenBank/DDBJ whole genome shotgun (WGS) entry which is preliminary data.</text>
</comment>
<protein>
    <recommendedName>
        <fullName evidence="4">TRP C-terminal domain-containing protein</fullName>
    </recommendedName>
</protein>
<keyword evidence="1" id="KW-0472">Membrane</keyword>
<evidence type="ECO:0008006" key="4">
    <source>
        <dbReference type="Google" id="ProtNLM"/>
    </source>
</evidence>
<proteinExistence type="predicted"/>
<evidence type="ECO:0000256" key="1">
    <source>
        <dbReference type="SAM" id="Phobius"/>
    </source>
</evidence>
<dbReference type="AlphaFoldDB" id="A0A1R2CJP4"/>
<gene>
    <name evidence="2" type="ORF">SteCoe_8688</name>
</gene>
<reference evidence="2 3" key="1">
    <citation type="submission" date="2016-11" db="EMBL/GenBank/DDBJ databases">
        <title>The macronuclear genome of Stentor coeruleus: a giant cell with tiny introns.</title>
        <authorList>
            <person name="Slabodnick M."/>
            <person name="Ruby J.G."/>
            <person name="Reiff S.B."/>
            <person name="Swart E.C."/>
            <person name="Gosai S."/>
            <person name="Prabakaran S."/>
            <person name="Witkowska E."/>
            <person name="Larue G.E."/>
            <person name="Fisher S."/>
            <person name="Freeman R.M."/>
            <person name="Gunawardena J."/>
            <person name="Chu W."/>
            <person name="Stover N.A."/>
            <person name="Gregory B.D."/>
            <person name="Nowacki M."/>
            <person name="Derisi J."/>
            <person name="Roy S.W."/>
            <person name="Marshall W.F."/>
            <person name="Sood P."/>
        </authorList>
    </citation>
    <scope>NUCLEOTIDE SEQUENCE [LARGE SCALE GENOMIC DNA]</scope>
    <source>
        <strain evidence="2">WM001</strain>
    </source>
</reference>
<keyword evidence="1" id="KW-1133">Transmembrane helix</keyword>